<dbReference type="RefSeq" id="WP_277899399.1">
    <property type="nucleotide sequence ID" value="NZ_JAPMUA010000002.1"/>
</dbReference>
<keyword evidence="4" id="KW-1185">Reference proteome</keyword>
<accession>A0ABT6FPY3</accession>
<evidence type="ECO:0000313" key="3">
    <source>
        <dbReference type="EMBL" id="MDG3585331.1"/>
    </source>
</evidence>
<keyword evidence="2" id="KW-0812">Transmembrane</keyword>
<sequence>MPYIDEHHLVDLHKTIESKEVTEERLLNELRKQREEKEEILRKKDIFKWTSISLVMILVVGVTLYFVRPSVYVNDTYLQSKNKKLINTNEIDNYQQQISMLETKVESNIPQEISTIDYRDLNSEVIYAVQIAALENRDLSLYSEELRNINQYKDKPYNKYSLGNFTSLDDAKIFRKELIALGFQDAFVASYKNGKRIKIEDGL</sequence>
<dbReference type="EMBL" id="JAPMUA010000002">
    <property type="protein sequence ID" value="MDG3585331.1"/>
    <property type="molecule type" value="Genomic_DNA"/>
</dbReference>
<feature type="coiled-coil region" evidence="1">
    <location>
        <begin position="16"/>
        <end position="43"/>
    </location>
</feature>
<feature type="transmembrane region" description="Helical" evidence="2">
    <location>
        <begin position="46"/>
        <end position="67"/>
    </location>
</feature>
<name>A0ABT6FPY3_9FLAO</name>
<gene>
    <name evidence="3" type="ORF">OSR52_05570</name>
</gene>
<organism evidence="3 4">
    <name type="scientific">Galbibacter pacificus</name>
    <dbReference type="NCBI Taxonomy" id="2996052"/>
    <lineage>
        <taxon>Bacteria</taxon>
        <taxon>Pseudomonadati</taxon>
        <taxon>Bacteroidota</taxon>
        <taxon>Flavobacteriia</taxon>
        <taxon>Flavobacteriales</taxon>
        <taxon>Flavobacteriaceae</taxon>
        <taxon>Galbibacter</taxon>
    </lineage>
</organism>
<protein>
    <submittedName>
        <fullName evidence="3">SPOR domain-containing protein</fullName>
    </submittedName>
</protein>
<comment type="caution">
    <text evidence="3">The sequence shown here is derived from an EMBL/GenBank/DDBJ whole genome shotgun (WGS) entry which is preliminary data.</text>
</comment>
<keyword evidence="2" id="KW-1133">Transmembrane helix</keyword>
<evidence type="ECO:0000313" key="4">
    <source>
        <dbReference type="Proteomes" id="UP001153642"/>
    </source>
</evidence>
<keyword evidence="1" id="KW-0175">Coiled coil</keyword>
<proteinExistence type="predicted"/>
<dbReference type="Proteomes" id="UP001153642">
    <property type="component" value="Unassembled WGS sequence"/>
</dbReference>
<evidence type="ECO:0000256" key="2">
    <source>
        <dbReference type="SAM" id="Phobius"/>
    </source>
</evidence>
<keyword evidence="2" id="KW-0472">Membrane</keyword>
<reference evidence="3" key="1">
    <citation type="submission" date="2022-11" db="EMBL/GenBank/DDBJ databases">
        <title>High-quality draft genome sequence of Galbibacter sp. strain CMA-7.</title>
        <authorList>
            <person name="Wei L."/>
            <person name="Dong C."/>
            <person name="Shao Z."/>
        </authorList>
    </citation>
    <scope>NUCLEOTIDE SEQUENCE</scope>
    <source>
        <strain evidence="3">CMA-7</strain>
    </source>
</reference>
<evidence type="ECO:0000256" key="1">
    <source>
        <dbReference type="SAM" id="Coils"/>
    </source>
</evidence>